<dbReference type="PANTHER" id="PTHR34653">
    <property type="match status" value="1"/>
</dbReference>
<dbReference type="HAMAP" id="MF_00724">
    <property type="entry name" value="FliE"/>
    <property type="match status" value="1"/>
</dbReference>
<dbReference type="STRING" id="735517.SAMN05444272_1910"/>
<comment type="subcellular location">
    <subcellularLocation>
        <location evidence="1 4">Bacterial flagellum basal body</location>
    </subcellularLocation>
</comment>
<organism evidence="5 6">
    <name type="scientific">Roseibium suaedae</name>
    <dbReference type="NCBI Taxonomy" id="735517"/>
    <lineage>
        <taxon>Bacteria</taxon>
        <taxon>Pseudomonadati</taxon>
        <taxon>Pseudomonadota</taxon>
        <taxon>Alphaproteobacteria</taxon>
        <taxon>Hyphomicrobiales</taxon>
        <taxon>Stappiaceae</taxon>
        <taxon>Roseibium</taxon>
    </lineage>
</organism>
<gene>
    <name evidence="4" type="primary">fliE</name>
    <name evidence="5" type="ORF">SAMN05444272_1910</name>
</gene>
<dbReference type="Pfam" id="PF02049">
    <property type="entry name" value="FliE"/>
    <property type="match status" value="1"/>
</dbReference>
<dbReference type="EMBL" id="FRBW01000002">
    <property type="protein sequence ID" value="SHM15030.1"/>
    <property type="molecule type" value="Genomic_DNA"/>
</dbReference>
<dbReference type="OrthoDB" id="8481852at2"/>
<dbReference type="AlphaFoldDB" id="A0A1M7GFI3"/>
<dbReference type="GO" id="GO:0071973">
    <property type="term" value="P:bacterial-type flagellum-dependent cell motility"/>
    <property type="evidence" value="ECO:0007669"/>
    <property type="project" value="InterPro"/>
</dbReference>
<evidence type="ECO:0000256" key="2">
    <source>
        <dbReference type="ARBA" id="ARBA00009272"/>
    </source>
</evidence>
<evidence type="ECO:0000313" key="5">
    <source>
        <dbReference type="EMBL" id="SHM15030.1"/>
    </source>
</evidence>
<dbReference type="InterPro" id="IPR001624">
    <property type="entry name" value="FliE"/>
</dbReference>
<protein>
    <recommendedName>
        <fullName evidence="4">Flagellar hook-basal body complex protein FliE</fullName>
    </recommendedName>
</protein>
<accession>A0A1M7GFI3</accession>
<dbReference type="PANTHER" id="PTHR34653:SF1">
    <property type="entry name" value="FLAGELLAR HOOK-BASAL BODY COMPLEX PROTEIN FLIE"/>
    <property type="match status" value="1"/>
</dbReference>
<comment type="similarity">
    <text evidence="2 4">Belongs to the FliE family.</text>
</comment>
<dbReference type="GO" id="GO:0009425">
    <property type="term" value="C:bacterial-type flagellum basal body"/>
    <property type="evidence" value="ECO:0007669"/>
    <property type="project" value="UniProtKB-SubCell"/>
</dbReference>
<keyword evidence="5" id="KW-0282">Flagellum</keyword>
<keyword evidence="5" id="KW-0966">Cell projection</keyword>
<sequence length="104" mass="11144">MATPSLASNAYQTAARLAQQASKPDDMLSARSGTDFGQMVEQAVGGVVEKGRDMDVKSIGMLEGKTDVVDVVTAIAETETALQTMVTVRDRVISAYEEIMRMSI</sequence>
<evidence type="ECO:0000313" key="6">
    <source>
        <dbReference type="Proteomes" id="UP000186002"/>
    </source>
</evidence>
<evidence type="ECO:0000256" key="4">
    <source>
        <dbReference type="HAMAP-Rule" id="MF_00724"/>
    </source>
</evidence>
<keyword evidence="5" id="KW-0969">Cilium</keyword>
<dbReference type="RefSeq" id="WP_073013784.1">
    <property type="nucleotide sequence ID" value="NZ_FRBW01000002.1"/>
</dbReference>
<dbReference type="Proteomes" id="UP000186002">
    <property type="component" value="Unassembled WGS sequence"/>
</dbReference>
<keyword evidence="3 4" id="KW-0975">Bacterial flagellum</keyword>
<dbReference type="GO" id="GO:0003774">
    <property type="term" value="F:cytoskeletal motor activity"/>
    <property type="evidence" value="ECO:0007669"/>
    <property type="project" value="InterPro"/>
</dbReference>
<proteinExistence type="inferred from homology"/>
<keyword evidence="6" id="KW-1185">Reference proteome</keyword>
<name>A0A1M7GFI3_9HYPH</name>
<dbReference type="GO" id="GO:0005198">
    <property type="term" value="F:structural molecule activity"/>
    <property type="evidence" value="ECO:0007669"/>
    <property type="project" value="InterPro"/>
</dbReference>
<evidence type="ECO:0000256" key="1">
    <source>
        <dbReference type="ARBA" id="ARBA00004117"/>
    </source>
</evidence>
<reference evidence="5 6" key="1">
    <citation type="submission" date="2016-11" db="EMBL/GenBank/DDBJ databases">
        <authorList>
            <person name="Jaros S."/>
            <person name="Januszkiewicz K."/>
            <person name="Wedrychowicz H."/>
        </authorList>
    </citation>
    <scope>NUCLEOTIDE SEQUENCE [LARGE SCALE GENOMIC DNA]</scope>
    <source>
        <strain evidence="5 6">DSM 22153</strain>
    </source>
</reference>
<evidence type="ECO:0000256" key="3">
    <source>
        <dbReference type="ARBA" id="ARBA00023143"/>
    </source>
</evidence>